<keyword evidence="2" id="KW-0812">Transmembrane</keyword>
<dbReference type="Pfam" id="PF02518">
    <property type="entry name" value="HATPase_c"/>
    <property type="match status" value="1"/>
</dbReference>
<dbReference type="Gene3D" id="3.30.565.10">
    <property type="entry name" value="Histidine kinase-like ATPase, C-terminal domain"/>
    <property type="match status" value="1"/>
</dbReference>
<keyword evidence="2" id="KW-1133">Transmembrane helix</keyword>
<organism evidence="5 6">
    <name type="scientific">Fundicoccus ignavus</name>
    <dbReference type="NCBI Taxonomy" id="2664442"/>
    <lineage>
        <taxon>Bacteria</taxon>
        <taxon>Bacillati</taxon>
        <taxon>Bacillota</taxon>
        <taxon>Bacilli</taxon>
        <taxon>Lactobacillales</taxon>
        <taxon>Aerococcaceae</taxon>
        <taxon>Fundicoccus</taxon>
    </lineage>
</organism>
<dbReference type="GO" id="GO:0000155">
    <property type="term" value="F:phosphorelay sensor kinase activity"/>
    <property type="evidence" value="ECO:0007669"/>
    <property type="project" value="InterPro"/>
</dbReference>
<evidence type="ECO:0000313" key="6">
    <source>
        <dbReference type="Proteomes" id="UP000440066"/>
    </source>
</evidence>
<dbReference type="Pfam" id="PF06580">
    <property type="entry name" value="His_kinase"/>
    <property type="match status" value="1"/>
</dbReference>
<accession>A0A844CDP3</accession>
<evidence type="ECO:0000259" key="3">
    <source>
        <dbReference type="Pfam" id="PF02518"/>
    </source>
</evidence>
<sequence length="481" mass="55974">MLEKIRREGTKNKRTDKRMAFKEQLDRWSFSILFVFSVMIAILLIIMMFFNHEYHASLQNANVAAEFNNEFKNKLDLEMYYYVVGARDYQTLPQSDIVQASEIVARLQETTTDSMNQWRLQSMLNLLNRLDEVMIELSETLGYDDRMISLENNIYIITGLIETYMNDYISEELQVLANIQKVIQQRTFWVVGLSILTYFIVLYALASSAVRFTSRMVSPIKQLIHKTQQVGLGEFSSAPIHTDNVEFIELDQGVDVMSQQLEQLMLDMTEEQELLRKTEFELLQAQINPHFLYNTLDSIIWLAESEQSELVVQMVSSLGAFFRTSLSNGKDVINLETEMKQVESYLEIQKIRYNDVLEYSIELDSSLYSYQIPKLSLQPLVENALYHGIKLKRGKGKIRLSGEIEDEQIVIRVWDNGVGMSQRQLKDLSRNVNSEKRLTQLGLMNVQQRLRLYFVQGSGLSFNSVEGEWFEVQVRFPKISH</sequence>
<dbReference type="InterPro" id="IPR010559">
    <property type="entry name" value="Sig_transdc_His_kin_internal"/>
</dbReference>
<comment type="caution">
    <text evidence="5">The sequence shown here is derived from an EMBL/GenBank/DDBJ whole genome shotgun (WGS) entry which is preliminary data.</text>
</comment>
<reference evidence="5 6" key="1">
    <citation type="submission" date="2019-11" db="EMBL/GenBank/DDBJ databases">
        <title>Characterisation of Fundicoccus ignavus gen. nov. sp. nov., a novel genus of the family Aerococcaceae from bulk tank milk.</title>
        <authorList>
            <person name="Siebert A."/>
            <person name="Huptas C."/>
            <person name="Wenning M."/>
            <person name="Scherer S."/>
            <person name="Doll E.V."/>
        </authorList>
    </citation>
    <scope>NUCLEOTIDE SEQUENCE [LARGE SCALE GENOMIC DNA]</scope>
    <source>
        <strain evidence="5 6">DSM 109652</strain>
    </source>
</reference>
<dbReference type="Proteomes" id="UP000440066">
    <property type="component" value="Unassembled WGS sequence"/>
</dbReference>
<keyword evidence="5" id="KW-0418">Kinase</keyword>
<dbReference type="PANTHER" id="PTHR34220">
    <property type="entry name" value="SENSOR HISTIDINE KINASE YPDA"/>
    <property type="match status" value="1"/>
</dbReference>
<evidence type="ECO:0000259" key="4">
    <source>
        <dbReference type="Pfam" id="PF06580"/>
    </source>
</evidence>
<feature type="domain" description="Histidine kinase/HSP90-like ATPase" evidence="3">
    <location>
        <begin position="377"/>
        <end position="477"/>
    </location>
</feature>
<dbReference type="InterPro" id="IPR003594">
    <property type="entry name" value="HATPase_dom"/>
</dbReference>
<feature type="transmembrane region" description="Helical" evidence="2">
    <location>
        <begin position="28"/>
        <end position="50"/>
    </location>
</feature>
<proteinExistence type="predicted"/>
<dbReference type="RefSeq" id="WP_153832741.1">
    <property type="nucleotide sequence ID" value="NZ_WJQT01000012.1"/>
</dbReference>
<dbReference type="GO" id="GO:0016020">
    <property type="term" value="C:membrane"/>
    <property type="evidence" value="ECO:0007669"/>
    <property type="project" value="InterPro"/>
</dbReference>
<dbReference type="EMBL" id="WJQT01000012">
    <property type="protein sequence ID" value="MRJ47671.1"/>
    <property type="molecule type" value="Genomic_DNA"/>
</dbReference>
<keyword evidence="5" id="KW-0808">Transferase</keyword>
<dbReference type="SUPFAM" id="SSF55874">
    <property type="entry name" value="ATPase domain of HSP90 chaperone/DNA topoisomerase II/histidine kinase"/>
    <property type="match status" value="1"/>
</dbReference>
<feature type="coiled-coil region" evidence="1">
    <location>
        <begin position="254"/>
        <end position="281"/>
    </location>
</feature>
<dbReference type="AlphaFoldDB" id="A0A844CDP3"/>
<keyword evidence="1" id="KW-0175">Coiled coil</keyword>
<protein>
    <submittedName>
        <fullName evidence="5">Sensor histidine kinase</fullName>
    </submittedName>
</protein>
<evidence type="ECO:0000256" key="1">
    <source>
        <dbReference type="SAM" id="Coils"/>
    </source>
</evidence>
<evidence type="ECO:0000313" key="5">
    <source>
        <dbReference type="EMBL" id="MRJ47671.1"/>
    </source>
</evidence>
<dbReference type="PANTHER" id="PTHR34220:SF7">
    <property type="entry name" value="SENSOR HISTIDINE KINASE YPDA"/>
    <property type="match status" value="1"/>
</dbReference>
<gene>
    <name evidence="5" type="ORF">GF867_08840</name>
</gene>
<dbReference type="InterPro" id="IPR050640">
    <property type="entry name" value="Bact_2-comp_sensor_kinase"/>
</dbReference>
<dbReference type="InterPro" id="IPR036890">
    <property type="entry name" value="HATPase_C_sf"/>
</dbReference>
<dbReference type="Gene3D" id="6.10.340.10">
    <property type="match status" value="1"/>
</dbReference>
<keyword evidence="2" id="KW-0472">Membrane</keyword>
<feature type="transmembrane region" description="Helical" evidence="2">
    <location>
        <begin position="188"/>
        <end position="206"/>
    </location>
</feature>
<evidence type="ECO:0000256" key="2">
    <source>
        <dbReference type="SAM" id="Phobius"/>
    </source>
</evidence>
<name>A0A844CDP3_9LACT</name>
<feature type="domain" description="Signal transduction histidine kinase internal region" evidence="4">
    <location>
        <begin position="279"/>
        <end position="355"/>
    </location>
</feature>